<dbReference type="EMBL" id="FXTO01000001">
    <property type="protein sequence ID" value="SMO36550.1"/>
    <property type="molecule type" value="Genomic_DNA"/>
</dbReference>
<dbReference type="GO" id="GO:0016853">
    <property type="term" value="F:isomerase activity"/>
    <property type="evidence" value="ECO:0007669"/>
    <property type="project" value="UniProtKB-KW"/>
</dbReference>
<accession>A0A521APH8</accession>
<name>A0A521APH8_9RHOB</name>
<dbReference type="PROSITE" id="PS51352">
    <property type="entry name" value="THIOREDOXIN_2"/>
    <property type="match status" value="1"/>
</dbReference>
<dbReference type="InterPro" id="IPR036249">
    <property type="entry name" value="Thioredoxin-like_sf"/>
</dbReference>
<proteinExistence type="predicted"/>
<evidence type="ECO:0000259" key="2">
    <source>
        <dbReference type="PROSITE" id="PS51352"/>
    </source>
</evidence>
<sequence>MDRRYALGVIGAAAVMGGAWSLTRRNDDFPPLAAFAEGAAGDTSSVVEMVMGSPDAKVVLKEYASFTCPHCATFHNGPLKKVKVEYVETGKVKFVYRDVYFDRPGLWAGLVARCDPAKFFGISDLLYADQKAWIGSGDPAGIVQNLRKIGRIAGLTEDQLDTCLSDGERAQTLYTWYQDNAKADEIDSTPTLFINDVKHSNMSYDDLKALLDKALDEA</sequence>
<dbReference type="SUPFAM" id="SSF52833">
    <property type="entry name" value="Thioredoxin-like"/>
    <property type="match status" value="1"/>
</dbReference>
<evidence type="ECO:0000256" key="1">
    <source>
        <dbReference type="ARBA" id="ARBA00003565"/>
    </source>
</evidence>
<dbReference type="Proteomes" id="UP000316030">
    <property type="component" value="Unassembled WGS sequence"/>
</dbReference>
<feature type="domain" description="Thioredoxin" evidence="2">
    <location>
        <begin position="23"/>
        <end position="216"/>
    </location>
</feature>
<comment type="function">
    <text evidence="1">May be required for disulfide bond formation in some proteins.</text>
</comment>
<dbReference type="RefSeq" id="WP_142491586.1">
    <property type="nucleotide sequence ID" value="NZ_FXTO01000001.1"/>
</dbReference>
<dbReference type="Gene3D" id="3.40.30.10">
    <property type="entry name" value="Glutaredoxin"/>
    <property type="match status" value="1"/>
</dbReference>
<dbReference type="InterPro" id="IPR013766">
    <property type="entry name" value="Thioredoxin_domain"/>
</dbReference>
<dbReference type="Pfam" id="PF13462">
    <property type="entry name" value="Thioredoxin_4"/>
    <property type="match status" value="1"/>
</dbReference>
<keyword evidence="3" id="KW-0413">Isomerase</keyword>
<evidence type="ECO:0000313" key="3">
    <source>
        <dbReference type="EMBL" id="SMO36550.1"/>
    </source>
</evidence>
<dbReference type="OrthoDB" id="8478320at2"/>
<dbReference type="AlphaFoldDB" id="A0A521APH8"/>
<evidence type="ECO:0000313" key="4">
    <source>
        <dbReference type="Proteomes" id="UP000316030"/>
    </source>
</evidence>
<dbReference type="InterPro" id="IPR012336">
    <property type="entry name" value="Thioredoxin-like_fold"/>
</dbReference>
<organism evidence="3 4">
    <name type="scientific">Thalassovita litoralis</name>
    <dbReference type="NCBI Taxonomy" id="1010611"/>
    <lineage>
        <taxon>Bacteria</taxon>
        <taxon>Pseudomonadati</taxon>
        <taxon>Pseudomonadota</taxon>
        <taxon>Alphaproteobacteria</taxon>
        <taxon>Rhodobacterales</taxon>
        <taxon>Roseobacteraceae</taxon>
        <taxon>Thalassovita</taxon>
    </lineage>
</organism>
<keyword evidence="4" id="KW-1185">Reference proteome</keyword>
<reference evidence="3 4" key="1">
    <citation type="submission" date="2017-05" db="EMBL/GenBank/DDBJ databases">
        <authorList>
            <person name="Varghese N."/>
            <person name="Submissions S."/>
        </authorList>
    </citation>
    <scope>NUCLEOTIDE SEQUENCE [LARGE SCALE GENOMIC DNA]</scope>
    <source>
        <strain evidence="3 4">DSM 29506</strain>
    </source>
</reference>
<gene>
    <name evidence="3" type="ORF">SAMN06265173_101282</name>
</gene>
<protein>
    <submittedName>
        <fullName evidence="3">Protein-disulfide isomerase</fullName>
    </submittedName>
</protein>